<dbReference type="Proteomes" id="UP001527202">
    <property type="component" value="Unassembled WGS sequence"/>
</dbReference>
<gene>
    <name evidence="2" type="ORF">M5X16_18855</name>
    <name evidence="3" type="ORF">PC41400_22090</name>
</gene>
<dbReference type="InterPro" id="IPR036457">
    <property type="entry name" value="PPM-type-like_dom_sf"/>
</dbReference>
<dbReference type="Pfam" id="PF13672">
    <property type="entry name" value="PP2C_2"/>
    <property type="match status" value="1"/>
</dbReference>
<evidence type="ECO:0000259" key="1">
    <source>
        <dbReference type="PROSITE" id="PS51746"/>
    </source>
</evidence>
<dbReference type="EMBL" id="JAMDMJ010000025">
    <property type="protein sequence ID" value="MCY9597830.1"/>
    <property type="molecule type" value="Genomic_DNA"/>
</dbReference>
<name>A0A410X0W5_9BACL</name>
<accession>A0A410X0W5</accession>
<dbReference type="PROSITE" id="PS51746">
    <property type="entry name" value="PPM_2"/>
    <property type="match status" value="1"/>
</dbReference>
<reference evidence="3 4" key="1">
    <citation type="submission" date="2018-01" db="EMBL/GenBank/DDBJ databases">
        <title>The whole genome sequencing and assembly of Paenibacillus chitinolyticus KCCM 41400 strain.</title>
        <authorList>
            <person name="Kim J.-Y."/>
            <person name="Park M.-K."/>
            <person name="Lee Y.-J."/>
            <person name="Yi H."/>
            <person name="Bahn Y.-S."/>
            <person name="Kim J.F."/>
            <person name="Lee D.-W."/>
        </authorList>
    </citation>
    <scope>NUCLEOTIDE SEQUENCE [LARGE SCALE GENOMIC DNA]</scope>
    <source>
        <strain evidence="3 4">KCCM 41400</strain>
    </source>
</reference>
<dbReference type="PANTHER" id="PTHR13832">
    <property type="entry name" value="PROTEIN PHOSPHATASE 2C"/>
    <property type="match status" value="1"/>
</dbReference>
<dbReference type="CDD" id="cd00143">
    <property type="entry name" value="PP2Cc"/>
    <property type="match status" value="1"/>
</dbReference>
<sequence length="253" mass="26727">MKMVSVTDTGRVRSVNEDRAVIQHDVGGYSLAIVADGMGGHQAGDVASQMTIDIIREELKSLSSSMTVEECKLAVKEAIRSTNRKVFEYASAREELQGMGTTVVVLLASGQLAILGHIGDSRAYKISGPSILRLTEDHSLVNELLKNGQLTPDEAERHPRRNVLTRALGTEPDAQPDVQHLSLESGDILLLCSDGLSGLVDDQTILSIVRGESELEAMAQSLLQAALDAGGDDNITIILASGDSGPASGGDPA</sequence>
<protein>
    <submittedName>
        <fullName evidence="3">Serine/threonine-protein phosphatase</fullName>
    </submittedName>
    <submittedName>
        <fullName evidence="2">Stp1/IreP family PP2C-type Ser/Thr phosphatase</fullName>
    </submittedName>
</protein>
<organism evidence="3 4">
    <name type="scientific">Paenibacillus chitinolyticus</name>
    <dbReference type="NCBI Taxonomy" id="79263"/>
    <lineage>
        <taxon>Bacteria</taxon>
        <taxon>Bacillati</taxon>
        <taxon>Bacillota</taxon>
        <taxon>Bacilli</taxon>
        <taxon>Bacillales</taxon>
        <taxon>Paenibacillaceae</taxon>
        <taxon>Paenibacillus</taxon>
    </lineage>
</organism>
<evidence type="ECO:0000313" key="4">
    <source>
        <dbReference type="Proteomes" id="UP000288943"/>
    </source>
</evidence>
<reference evidence="2 5" key="2">
    <citation type="submission" date="2022-05" db="EMBL/GenBank/DDBJ databases">
        <title>Genome Sequencing of Bee-Associated Microbes.</title>
        <authorList>
            <person name="Dunlap C."/>
        </authorList>
    </citation>
    <scope>NUCLEOTIDE SEQUENCE [LARGE SCALE GENOMIC DNA]</scope>
    <source>
        <strain evidence="2 5">NRRL B-23120</strain>
    </source>
</reference>
<dbReference type="GO" id="GO:0004722">
    <property type="term" value="F:protein serine/threonine phosphatase activity"/>
    <property type="evidence" value="ECO:0007669"/>
    <property type="project" value="InterPro"/>
</dbReference>
<dbReference type="Proteomes" id="UP000288943">
    <property type="component" value="Chromosome"/>
</dbReference>
<dbReference type="RefSeq" id="WP_042232720.1">
    <property type="nucleotide sequence ID" value="NZ_CP026520.1"/>
</dbReference>
<dbReference type="NCBIfam" id="NF033484">
    <property type="entry name" value="Stp1_PP2C_phos"/>
    <property type="match status" value="1"/>
</dbReference>
<dbReference type="SUPFAM" id="SSF81606">
    <property type="entry name" value="PP2C-like"/>
    <property type="match status" value="1"/>
</dbReference>
<dbReference type="GeneID" id="95377486"/>
<dbReference type="Gene3D" id="3.60.40.10">
    <property type="entry name" value="PPM-type phosphatase domain"/>
    <property type="match status" value="1"/>
</dbReference>
<evidence type="ECO:0000313" key="2">
    <source>
        <dbReference type="EMBL" id="MCY9597830.1"/>
    </source>
</evidence>
<evidence type="ECO:0000313" key="5">
    <source>
        <dbReference type="Proteomes" id="UP001527202"/>
    </source>
</evidence>
<feature type="domain" description="PPM-type phosphatase" evidence="1">
    <location>
        <begin position="2"/>
        <end position="242"/>
    </location>
</feature>
<dbReference type="InterPro" id="IPR015655">
    <property type="entry name" value="PP2C"/>
</dbReference>
<dbReference type="PANTHER" id="PTHR13832:SF860">
    <property type="entry name" value="PROTEIN PHOSPHATASE PHPP"/>
    <property type="match status" value="1"/>
</dbReference>
<dbReference type="InterPro" id="IPR001932">
    <property type="entry name" value="PPM-type_phosphatase-like_dom"/>
</dbReference>
<dbReference type="KEGG" id="pchi:PC41400_22090"/>
<dbReference type="AlphaFoldDB" id="A0A410X0W5"/>
<dbReference type="SMART" id="SM00332">
    <property type="entry name" value="PP2Cc"/>
    <property type="match status" value="1"/>
</dbReference>
<dbReference type="EMBL" id="CP026520">
    <property type="protein sequence ID" value="QAV20213.1"/>
    <property type="molecule type" value="Genomic_DNA"/>
</dbReference>
<keyword evidence="5" id="KW-1185">Reference proteome</keyword>
<dbReference type="SMART" id="SM00331">
    <property type="entry name" value="PP2C_SIG"/>
    <property type="match status" value="1"/>
</dbReference>
<proteinExistence type="predicted"/>
<dbReference type="OrthoDB" id="9801841at2"/>
<evidence type="ECO:0000313" key="3">
    <source>
        <dbReference type="EMBL" id="QAV20213.1"/>
    </source>
</evidence>